<sequence>MLAVSTTGWWVFGSLVATAVVLIAALLLFAIIAFARTITRQAGEIVEALDGARANTDALYDVTRTNLALDQITRHLRTLREGLETV</sequence>
<organism evidence="2 3">
    <name type="scientific">Gaiella occulta</name>
    <dbReference type="NCBI Taxonomy" id="1002870"/>
    <lineage>
        <taxon>Bacteria</taxon>
        <taxon>Bacillati</taxon>
        <taxon>Actinomycetota</taxon>
        <taxon>Thermoleophilia</taxon>
        <taxon>Gaiellales</taxon>
        <taxon>Gaiellaceae</taxon>
        <taxon>Gaiella</taxon>
    </lineage>
</organism>
<comment type="caution">
    <text evidence="2">The sequence shown here is derived from an EMBL/GenBank/DDBJ whole genome shotgun (WGS) entry which is preliminary data.</text>
</comment>
<feature type="transmembrane region" description="Helical" evidence="1">
    <location>
        <begin position="12"/>
        <end position="35"/>
    </location>
</feature>
<dbReference type="AlphaFoldDB" id="A0A7M2Z297"/>
<name>A0A7M2Z297_9ACTN</name>
<keyword evidence="1" id="KW-0472">Membrane</keyword>
<keyword evidence="1" id="KW-1133">Transmembrane helix</keyword>
<gene>
    <name evidence="2" type="ORF">Gocc_0262</name>
</gene>
<keyword evidence="1" id="KW-0812">Transmembrane</keyword>
<dbReference type="Proteomes" id="UP000254134">
    <property type="component" value="Unassembled WGS sequence"/>
</dbReference>
<accession>A0A7M2Z297</accession>
<reference evidence="3" key="2">
    <citation type="journal article" date="2019" name="MicrobiologyOpen">
        <title>High-quality draft genome sequence of Gaiella occulta isolated from a 150 meter deep mineral water borehole and comparison with the genome sequences of other deep-branching lineages of the phylum Actinobacteria.</title>
        <authorList>
            <person name="Severino R."/>
            <person name="Froufe H.J.C."/>
            <person name="Barroso C."/>
            <person name="Albuquerque L."/>
            <person name="Lobo-da-Cunha A."/>
            <person name="da Costa M.S."/>
            <person name="Egas C."/>
        </authorList>
    </citation>
    <scope>NUCLEOTIDE SEQUENCE [LARGE SCALE GENOMIC DNA]</scope>
    <source>
        <strain evidence="3">F2-233</strain>
    </source>
</reference>
<proteinExistence type="predicted"/>
<protein>
    <submittedName>
        <fullName evidence="2">Uncharacterized protein</fullName>
    </submittedName>
</protein>
<evidence type="ECO:0000256" key="1">
    <source>
        <dbReference type="SAM" id="Phobius"/>
    </source>
</evidence>
<evidence type="ECO:0000313" key="3">
    <source>
        <dbReference type="Proteomes" id="UP000254134"/>
    </source>
</evidence>
<evidence type="ECO:0000313" key="2">
    <source>
        <dbReference type="EMBL" id="RDI75843.1"/>
    </source>
</evidence>
<keyword evidence="3" id="KW-1185">Reference proteome</keyword>
<reference evidence="2 3" key="1">
    <citation type="submission" date="2018-07" db="EMBL/GenBank/DDBJ databases">
        <title>High-quality-draft genome sequence of Gaiella occulta.</title>
        <authorList>
            <person name="Severino R."/>
            <person name="Froufe H.J.C."/>
            <person name="Rainey F.A."/>
            <person name="Barroso C."/>
            <person name="Albuquerque L."/>
            <person name="Lobo-Da-Cunha A."/>
            <person name="Da Costa M.S."/>
            <person name="Egas C."/>
        </authorList>
    </citation>
    <scope>NUCLEOTIDE SEQUENCE [LARGE SCALE GENOMIC DNA]</scope>
    <source>
        <strain evidence="2 3">F2-233</strain>
    </source>
</reference>
<dbReference type="EMBL" id="QQZY01000001">
    <property type="protein sequence ID" value="RDI75843.1"/>
    <property type="molecule type" value="Genomic_DNA"/>
</dbReference>